<name>A0AAN7QBJ6_9COLE</name>
<evidence type="ECO:0000313" key="2">
    <source>
        <dbReference type="EMBL" id="KAK4872328.1"/>
    </source>
</evidence>
<protein>
    <recommendedName>
        <fullName evidence="4">Secreted protein</fullName>
    </recommendedName>
</protein>
<feature type="signal peptide" evidence="1">
    <location>
        <begin position="1"/>
        <end position="20"/>
    </location>
</feature>
<comment type="caution">
    <text evidence="2">The sequence shown here is derived from an EMBL/GenBank/DDBJ whole genome shotgun (WGS) entry which is preliminary data.</text>
</comment>
<evidence type="ECO:0000256" key="1">
    <source>
        <dbReference type="SAM" id="SignalP"/>
    </source>
</evidence>
<accession>A0AAN7QBJ6</accession>
<reference evidence="3" key="1">
    <citation type="submission" date="2023-01" db="EMBL/GenBank/DDBJ databases">
        <title>Key to firefly adult light organ development and bioluminescence: homeobox transcription factors regulate luciferase expression and transportation to peroxisome.</title>
        <authorList>
            <person name="Fu X."/>
        </authorList>
    </citation>
    <scope>NUCLEOTIDE SEQUENCE [LARGE SCALE GENOMIC DNA]</scope>
</reference>
<dbReference type="Proteomes" id="UP001353858">
    <property type="component" value="Unassembled WGS sequence"/>
</dbReference>
<evidence type="ECO:0008006" key="4">
    <source>
        <dbReference type="Google" id="ProtNLM"/>
    </source>
</evidence>
<gene>
    <name evidence="2" type="ORF">RN001_014357</name>
</gene>
<dbReference type="AlphaFoldDB" id="A0AAN7QBJ6"/>
<keyword evidence="3" id="KW-1185">Reference proteome</keyword>
<feature type="chain" id="PRO_5042908345" description="Secreted protein" evidence="1">
    <location>
        <begin position="21"/>
        <end position="122"/>
    </location>
</feature>
<keyword evidence="1" id="KW-0732">Signal</keyword>
<dbReference type="EMBL" id="JARPUR010000007">
    <property type="protein sequence ID" value="KAK4872328.1"/>
    <property type="molecule type" value="Genomic_DNA"/>
</dbReference>
<proteinExistence type="predicted"/>
<organism evidence="2 3">
    <name type="scientific">Aquatica leii</name>
    <dbReference type="NCBI Taxonomy" id="1421715"/>
    <lineage>
        <taxon>Eukaryota</taxon>
        <taxon>Metazoa</taxon>
        <taxon>Ecdysozoa</taxon>
        <taxon>Arthropoda</taxon>
        <taxon>Hexapoda</taxon>
        <taxon>Insecta</taxon>
        <taxon>Pterygota</taxon>
        <taxon>Neoptera</taxon>
        <taxon>Endopterygota</taxon>
        <taxon>Coleoptera</taxon>
        <taxon>Polyphaga</taxon>
        <taxon>Elateriformia</taxon>
        <taxon>Elateroidea</taxon>
        <taxon>Lampyridae</taxon>
        <taxon>Luciolinae</taxon>
        <taxon>Aquatica</taxon>
    </lineage>
</organism>
<sequence length="122" mass="13804">MKFAIAVLFCFAGFCYYVQAECNSDTSVNVPYDCGKLGESHFFQNEKGECAYTCLVNGSHKSCQQAHPIKLIERYIRSRCRTSVFDCEGKGEEHLSEDDDYCSYGCRVGDMILVCEQTHPLL</sequence>
<evidence type="ECO:0000313" key="3">
    <source>
        <dbReference type="Proteomes" id="UP001353858"/>
    </source>
</evidence>